<organism evidence="1">
    <name type="scientific">viral metagenome</name>
    <dbReference type="NCBI Taxonomy" id="1070528"/>
    <lineage>
        <taxon>unclassified sequences</taxon>
        <taxon>metagenomes</taxon>
        <taxon>organismal metagenomes</taxon>
    </lineage>
</organism>
<protein>
    <submittedName>
        <fullName evidence="1">Uncharacterized protein</fullName>
    </submittedName>
</protein>
<proteinExistence type="predicted"/>
<accession>A0A6C0J953</accession>
<reference evidence="1" key="1">
    <citation type="journal article" date="2020" name="Nature">
        <title>Giant virus diversity and host interactions through global metagenomics.</title>
        <authorList>
            <person name="Schulz F."/>
            <person name="Roux S."/>
            <person name="Paez-Espino D."/>
            <person name="Jungbluth S."/>
            <person name="Walsh D.A."/>
            <person name="Denef V.J."/>
            <person name="McMahon K.D."/>
            <person name="Konstantinidis K.T."/>
            <person name="Eloe-Fadrosh E.A."/>
            <person name="Kyrpides N.C."/>
            <person name="Woyke T."/>
        </authorList>
    </citation>
    <scope>NUCLEOTIDE SEQUENCE</scope>
    <source>
        <strain evidence="1">GVMAG-M-3300025880-75</strain>
    </source>
</reference>
<sequence length="111" mass="13402">MNGEKKVRFSKYNLQKWYSSVESEYKKTLRTKNKEKIIDMRDKPEIEEELVKTHEKTYTKKEICDKRMANRDLAIQGLCNPFMKKNDYLEDLSNQDNFLRPQDSNYKKKIA</sequence>
<dbReference type="EMBL" id="MN740355">
    <property type="protein sequence ID" value="QHU02162.1"/>
    <property type="molecule type" value="Genomic_DNA"/>
</dbReference>
<name>A0A6C0J953_9ZZZZ</name>
<dbReference type="AlphaFoldDB" id="A0A6C0J953"/>
<evidence type="ECO:0000313" key="1">
    <source>
        <dbReference type="EMBL" id="QHU02162.1"/>
    </source>
</evidence>